<dbReference type="InterPro" id="IPR036034">
    <property type="entry name" value="PDZ_sf"/>
</dbReference>
<organism evidence="3 4">
    <name type="scientific">Xenoophorus captivus</name>
    <dbReference type="NCBI Taxonomy" id="1517983"/>
    <lineage>
        <taxon>Eukaryota</taxon>
        <taxon>Metazoa</taxon>
        <taxon>Chordata</taxon>
        <taxon>Craniata</taxon>
        <taxon>Vertebrata</taxon>
        <taxon>Euteleostomi</taxon>
        <taxon>Actinopterygii</taxon>
        <taxon>Neopterygii</taxon>
        <taxon>Teleostei</taxon>
        <taxon>Neoteleostei</taxon>
        <taxon>Acanthomorphata</taxon>
        <taxon>Ovalentaria</taxon>
        <taxon>Atherinomorphae</taxon>
        <taxon>Cyprinodontiformes</taxon>
        <taxon>Goodeidae</taxon>
        <taxon>Xenoophorus</taxon>
    </lineage>
</organism>
<dbReference type="Pfam" id="PF00595">
    <property type="entry name" value="PDZ"/>
    <property type="match status" value="1"/>
</dbReference>
<evidence type="ECO:0000259" key="2">
    <source>
        <dbReference type="PROSITE" id="PS50106"/>
    </source>
</evidence>
<keyword evidence="1" id="KW-0728">SH3 domain</keyword>
<sequence>LVIARILHGGMIDQQGLLHVGDIIKEVNGKEVDNDPKVLQEMLKEASGSVVLKILPSYQEPHTPRQVAFVKCHFDYDPTHDNLIPCKEAGLSFTSGDILQIFNQEDLNWWQVSSATIRYSSFFFLCSTSCFCVSLPGLSYRGRQRRPHSEPAS</sequence>
<dbReference type="PANTHER" id="PTHR23122">
    <property type="entry name" value="MEMBRANE-ASSOCIATED GUANYLATE KINASE MAGUK"/>
    <property type="match status" value="1"/>
</dbReference>
<dbReference type="InterPro" id="IPR001478">
    <property type="entry name" value="PDZ"/>
</dbReference>
<accession>A0ABV0REE7</accession>
<dbReference type="Gene3D" id="2.30.30.40">
    <property type="entry name" value="SH3 Domains"/>
    <property type="match status" value="1"/>
</dbReference>
<dbReference type="Proteomes" id="UP001434883">
    <property type="component" value="Unassembled WGS sequence"/>
</dbReference>
<comment type="caution">
    <text evidence="3">The sequence shown here is derived from an EMBL/GenBank/DDBJ whole genome shotgun (WGS) entry which is preliminary data.</text>
</comment>
<dbReference type="InterPro" id="IPR050716">
    <property type="entry name" value="MAGUK"/>
</dbReference>
<dbReference type="Gene3D" id="2.30.42.10">
    <property type="match status" value="1"/>
</dbReference>
<dbReference type="PROSITE" id="PS50106">
    <property type="entry name" value="PDZ"/>
    <property type="match status" value="1"/>
</dbReference>
<feature type="domain" description="PDZ" evidence="2">
    <location>
        <begin position="1"/>
        <end position="58"/>
    </location>
</feature>
<dbReference type="SUPFAM" id="SSF50044">
    <property type="entry name" value="SH3-domain"/>
    <property type="match status" value="1"/>
</dbReference>
<dbReference type="SUPFAM" id="SSF50156">
    <property type="entry name" value="PDZ domain-like"/>
    <property type="match status" value="1"/>
</dbReference>
<keyword evidence="4" id="KW-1185">Reference proteome</keyword>
<feature type="non-terminal residue" evidence="3">
    <location>
        <position position="1"/>
    </location>
</feature>
<protein>
    <submittedName>
        <fullName evidence="3">MAGUK p55 subfamily member 2</fullName>
    </submittedName>
</protein>
<dbReference type="Pfam" id="PF07653">
    <property type="entry name" value="SH3_2"/>
    <property type="match status" value="1"/>
</dbReference>
<evidence type="ECO:0000256" key="1">
    <source>
        <dbReference type="ARBA" id="ARBA00022443"/>
    </source>
</evidence>
<name>A0ABV0REE7_9TELE</name>
<dbReference type="EMBL" id="JAHRIN010042334">
    <property type="protein sequence ID" value="MEQ2205837.1"/>
    <property type="molecule type" value="Genomic_DNA"/>
</dbReference>
<evidence type="ECO:0000313" key="4">
    <source>
        <dbReference type="Proteomes" id="UP001434883"/>
    </source>
</evidence>
<evidence type="ECO:0000313" key="3">
    <source>
        <dbReference type="EMBL" id="MEQ2205837.1"/>
    </source>
</evidence>
<dbReference type="InterPro" id="IPR036028">
    <property type="entry name" value="SH3-like_dom_sf"/>
</dbReference>
<dbReference type="SMART" id="SM00228">
    <property type="entry name" value="PDZ"/>
    <property type="match status" value="1"/>
</dbReference>
<gene>
    <name evidence="3" type="primary">MPP2</name>
    <name evidence="3" type="ORF">XENOCAPTIV_015685</name>
</gene>
<reference evidence="3 4" key="1">
    <citation type="submission" date="2021-06" db="EMBL/GenBank/DDBJ databases">
        <authorList>
            <person name="Palmer J.M."/>
        </authorList>
    </citation>
    <scope>NUCLEOTIDE SEQUENCE [LARGE SCALE GENOMIC DNA]</scope>
    <source>
        <strain evidence="3 4">XC_2019</strain>
        <tissue evidence="3">Muscle</tissue>
    </source>
</reference>
<proteinExistence type="predicted"/>
<dbReference type="InterPro" id="IPR001452">
    <property type="entry name" value="SH3_domain"/>
</dbReference>
<dbReference type="CDD" id="cd11862">
    <property type="entry name" value="SH3_MPP"/>
    <property type="match status" value="1"/>
</dbReference>